<evidence type="ECO:0000256" key="4">
    <source>
        <dbReference type="ARBA" id="ARBA00022576"/>
    </source>
</evidence>
<feature type="domain" description="Aminotransferase class I/classII large" evidence="7">
    <location>
        <begin position="57"/>
        <end position="388"/>
    </location>
</feature>
<gene>
    <name evidence="8" type="ORF">GCM10011450_25320</name>
</gene>
<dbReference type="InterPro" id="IPR015424">
    <property type="entry name" value="PyrdxlP-dep_Trfase"/>
</dbReference>
<keyword evidence="5" id="KW-0808">Transferase</keyword>
<dbReference type="CDD" id="cd00609">
    <property type="entry name" value="AAT_like"/>
    <property type="match status" value="1"/>
</dbReference>
<keyword evidence="9" id="KW-1185">Reference proteome</keyword>
<evidence type="ECO:0000256" key="6">
    <source>
        <dbReference type="ARBA" id="ARBA00022898"/>
    </source>
</evidence>
<evidence type="ECO:0000313" key="9">
    <source>
        <dbReference type="Proteomes" id="UP000608345"/>
    </source>
</evidence>
<keyword evidence="6" id="KW-0663">Pyridoxal phosphate</keyword>
<organism evidence="8 9">
    <name type="scientific">Advenella faeciporci</name>
    <dbReference type="NCBI Taxonomy" id="797535"/>
    <lineage>
        <taxon>Bacteria</taxon>
        <taxon>Pseudomonadati</taxon>
        <taxon>Pseudomonadota</taxon>
        <taxon>Betaproteobacteria</taxon>
        <taxon>Burkholderiales</taxon>
        <taxon>Alcaligenaceae</taxon>
    </lineage>
</organism>
<dbReference type="InterPro" id="IPR015421">
    <property type="entry name" value="PyrdxlP-dep_Trfase_major"/>
</dbReference>
<dbReference type="GO" id="GO:0008483">
    <property type="term" value="F:transaminase activity"/>
    <property type="evidence" value="ECO:0007669"/>
    <property type="project" value="UniProtKB-KW"/>
</dbReference>
<comment type="cofactor">
    <cofactor evidence="1">
        <name>pyridoxal 5'-phosphate</name>
        <dbReference type="ChEBI" id="CHEBI:597326"/>
    </cofactor>
</comment>
<dbReference type="InterPro" id="IPR050859">
    <property type="entry name" value="Class-I_PLP-dep_aminotransf"/>
</dbReference>
<evidence type="ECO:0000256" key="3">
    <source>
        <dbReference type="ARBA" id="ARBA00011738"/>
    </source>
</evidence>
<protein>
    <submittedName>
        <fullName evidence="8">Aminotransferase</fullName>
    </submittedName>
</protein>
<evidence type="ECO:0000259" key="7">
    <source>
        <dbReference type="Pfam" id="PF00155"/>
    </source>
</evidence>
<proteinExistence type="inferred from homology"/>
<name>A0A918JQM4_9BURK</name>
<dbReference type="EMBL" id="BMYS01000022">
    <property type="protein sequence ID" value="GGW94381.1"/>
    <property type="molecule type" value="Genomic_DNA"/>
</dbReference>
<evidence type="ECO:0000313" key="8">
    <source>
        <dbReference type="EMBL" id="GGW94381.1"/>
    </source>
</evidence>
<sequence length="396" mass="43368">MSSGFPFAAPFKEIKGSPIRELFKYLSTPGMISFAGGYPAPELFDIPGLQASISTQASTLQESMSYGATEGLPVLREILATLCTQRGIQAGKDDILVTSGSQQAYELLVRALIAPGDTALVERPAYPAAIQGLRLAGANIVTVGVEEDGTNLEELARALQQHQPKFFYCVPTFANPSGITLSLEKRKKLLALLATTDCLLIEDDPYGQLRFSGEPLPTLAELARSTPAQDQVIYLSSLSKTVAPGLRIGWMVAHPEILRRCVLAKQVDDMCSAPFMQAVAAHYLNSGRYAQHLPYIINTYRQRAQCMLNAFSADFDGQLKLVRPEGGMFIWGYLPPDINATRLLPLAIDEKVMFVPGSGFYADKPDENAFRLSFAMSNEAQITEGVTRFRKALDRY</sequence>
<dbReference type="InterPro" id="IPR004839">
    <property type="entry name" value="Aminotransferase_I/II_large"/>
</dbReference>
<comment type="similarity">
    <text evidence="2">Belongs to the class-I pyridoxal-phosphate-dependent aminotransferase family.</text>
</comment>
<dbReference type="InterPro" id="IPR015422">
    <property type="entry name" value="PyrdxlP-dep_Trfase_small"/>
</dbReference>
<dbReference type="Proteomes" id="UP000608345">
    <property type="component" value="Unassembled WGS sequence"/>
</dbReference>
<dbReference type="GO" id="GO:0030170">
    <property type="term" value="F:pyridoxal phosphate binding"/>
    <property type="evidence" value="ECO:0007669"/>
    <property type="project" value="InterPro"/>
</dbReference>
<keyword evidence="4 8" id="KW-0032">Aminotransferase</keyword>
<comment type="subunit">
    <text evidence="3">Homodimer.</text>
</comment>
<dbReference type="Pfam" id="PF00155">
    <property type="entry name" value="Aminotran_1_2"/>
    <property type="match status" value="1"/>
</dbReference>
<reference evidence="8" key="1">
    <citation type="journal article" date="2014" name="Int. J. Syst. Evol. Microbiol.">
        <title>Complete genome sequence of Corynebacterium casei LMG S-19264T (=DSM 44701T), isolated from a smear-ripened cheese.</title>
        <authorList>
            <consortium name="US DOE Joint Genome Institute (JGI-PGF)"/>
            <person name="Walter F."/>
            <person name="Albersmeier A."/>
            <person name="Kalinowski J."/>
            <person name="Ruckert C."/>
        </authorList>
    </citation>
    <scope>NUCLEOTIDE SEQUENCE</scope>
    <source>
        <strain evidence="8">KCTC 23732</strain>
    </source>
</reference>
<comment type="caution">
    <text evidence="8">The sequence shown here is derived from an EMBL/GenBank/DDBJ whole genome shotgun (WGS) entry which is preliminary data.</text>
</comment>
<dbReference type="SUPFAM" id="SSF53383">
    <property type="entry name" value="PLP-dependent transferases"/>
    <property type="match status" value="1"/>
</dbReference>
<evidence type="ECO:0000256" key="1">
    <source>
        <dbReference type="ARBA" id="ARBA00001933"/>
    </source>
</evidence>
<dbReference type="FunFam" id="3.40.640.10:FF:000053">
    <property type="entry name" value="Aminotransferase, class I"/>
    <property type="match status" value="1"/>
</dbReference>
<evidence type="ECO:0000256" key="2">
    <source>
        <dbReference type="ARBA" id="ARBA00007441"/>
    </source>
</evidence>
<dbReference type="AlphaFoldDB" id="A0A918JQM4"/>
<accession>A0A918JQM4</accession>
<dbReference type="PANTHER" id="PTHR42790:SF19">
    <property type="entry name" value="KYNURENINE_ALPHA-AMINOADIPATE AMINOTRANSFERASE, MITOCHONDRIAL"/>
    <property type="match status" value="1"/>
</dbReference>
<evidence type="ECO:0000256" key="5">
    <source>
        <dbReference type="ARBA" id="ARBA00022679"/>
    </source>
</evidence>
<dbReference type="Gene3D" id="3.40.640.10">
    <property type="entry name" value="Type I PLP-dependent aspartate aminotransferase-like (Major domain)"/>
    <property type="match status" value="1"/>
</dbReference>
<dbReference type="GO" id="GO:1901605">
    <property type="term" value="P:alpha-amino acid metabolic process"/>
    <property type="evidence" value="ECO:0007669"/>
    <property type="project" value="TreeGrafter"/>
</dbReference>
<dbReference type="RefSeq" id="WP_189385867.1">
    <property type="nucleotide sequence ID" value="NZ_BAABFY010000008.1"/>
</dbReference>
<dbReference type="PANTHER" id="PTHR42790">
    <property type="entry name" value="AMINOTRANSFERASE"/>
    <property type="match status" value="1"/>
</dbReference>
<reference evidence="8" key="2">
    <citation type="submission" date="2020-09" db="EMBL/GenBank/DDBJ databases">
        <authorList>
            <person name="Sun Q."/>
            <person name="Kim S."/>
        </authorList>
    </citation>
    <scope>NUCLEOTIDE SEQUENCE</scope>
    <source>
        <strain evidence="8">KCTC 23732</strain>
    </source>
</reference>
<dbReference type="Gene3D" id="3.90.1150.10">
    <property type="entry name" value="Aspartate Aminotransferase, domain 1"/>
    <property type="match status" value="1"/>
</dbReference>